<proteinExistence type="predicted"/>
<reference evidence="1" key="1">
    <citation type="submission" date="2024-06" db="EMBL/GenBank/DDBJ databases">
        <title>Complete Genome Sequence of mouse commensal type strain Neisseria musculi.</title>
        <authorList>
            <person name="Thapa E."/>
            <person name="Aluvathingal J."/>
            <person name="Nadendla S."/>
            <person name="Mehta A."/>
            <person name="Tettelin H."/>
            <person name="Weyand N.J."/>
        </authorList>
    </citation>
    <scope>NUCLEOTIDE SEQUENCE</scope>
    <source>
        <strain evidence="1">NW831</strain>
    </source>
</reference>
<evidence type="ECO:0000313" key="2">
    <source>
        <dbReference type="Proteomes" id="UP000516412"/>
    </source>
</evidence>
<name>A0A7H1M8B7_9NEIS</name>
<accession>A0A7H1M8B7</accession>
<dbReference type="EMBL" id="CP060414">
    <property type="protein sequence ID" value="QNT57882.1"/>
    <property type="molecule type" value="Genomic_DNA"/>
</dbReference>
<dbReference type="Proteomes" id="UP000516412">
    <property type="component" value="Chromosome"/>
</dbReference>
<protein>
    <submittedName>
        <fullName evidence="1">Uncharacterized protein</fullName>
    </submittedName>
</protein>
<evidence type="ECO:0000313" key="1">
    <source>
        <dbReference type="EMBL" id="QNT57882.1"/>
    </source>
</evidence>
<dbReference type="AlphaFoldDB" id="A0A7H1M8B7"/>
<organism evidence="1 2">
    <name type="scientific">Neisseria musculi</name>
    <dbReference type="NCBI Taxonomy" id="1815583"/>
    <lineage>
        <taxon>Bacteria</taxon>
        <taxon>Pseudomonadati</taxon>
        <taxon>Pseudomonadota</taxon>
        <taxon>Betaproteobacteria</taxon>
        <taxon>Neisseriales</taxon>
        <taxon>Neisseriaceae</taxon>
        <taxon>Neisseria</taxon>
    </lineage>
</organism>
<sequence>MCGGTVLGMVAVDGAAHDGMEMCFGWRNQCGGGVRCKRRLRMVQGGVAFKRKACWVCVAAVGSGVSGGFAGVGGKVGDLIGFFLADSCGSRCRTDGHTAK</sequence>
<keyword evidence="2" id="KW-1185">Reference proteome</keyword>
<gene>
    <name evidence="1" type="ORF">H7A79_2175</name>
</gene>
<dbReference type="KEGG" id="nmus:H7A79_2175"/>